<feature type="coiled-coil region" evidence="1">
    <location>
        <begin position="44"/>
        <end position="75"/>
    </location>
</feature>
<organism evidence="2 3">
    <name type="scientific">Clostridium botulinum</name>
    <dbReference type="NCBI Taxonomy" id="1491"/>
    <lineage>
        <taxon>Bacteria</taxon>
        <taxon>Bacillati</taxon>
        <taxon>Bacillota</taxon>
        <taxon>Clostridia</taxon>
        <taxon>Eubacteriales</taxon>
        <taxon>Clostridiaceae</taxon>
        <taxon>Clostridium</taxon>
    </lineage>
</organism>
<dbReference type="RefSeq" id="WP_041082940.1">
    <property type="nucleotide sequence ID" value="NZ_JACBCZ010000001.1"/>
</dbReference>
<evidence type="ECO:0000256" key="1">
    <source>
        <dbReference type="SAM" id="Coils"/>
    </source>
</evidence>
<proteinExistence type="predicted"/>
<dbReference type="AlphaFoldDB" id="A0A6M0SUL7"/>
<keyword evidence="1" id="KW-0175">Coiled coil</keyword>
<sequence length="99" mass="11531">MINLNDYENRTVEFKIGNKTVNVKEASNGLYEKMVNYETITDNKEAIKEQRKLVLEQLNRNKENIKFNVSDIEKLPQAAVIRIYQEVGMLTRKALTDPN</sequence>
<dbReference type="Proteomes" id="UP000472355">
    <property type="component" value="Unassembled WGS sequence"/>
</dbReference>
<evidence type="ECO:0000313" key="2">
    <source>
        <dbReference type="EMBL" id="NFA44607.1"/>
    </source>
</evidence>
<name>A0A6M0SUL7_CLOBO</name>
<accession>A0A6M0SUL7</accession>
<gene>
    <name evidence="2" type="ORF">EXM65_19170</name>
</gene>
<comment type="caution">
    <text evidence="2">The sequence shown here is derived from an EMBL/GenBank/DDBJ whole genome shotgun (WGS) entry which is preliminary data.</text>
</comment>
<protein>
    <submittedName>
        <fullName evidence="2">Uncharacterized protein</fullName>
    </submittedName>
</protein>
<reference evidence="2 3" key="1">
    <citation type="submission" date="2019-02" db="EMBL/GenBank/DDBJ databases">
        <title>Genome sequencing of Clostridium botulinum clinical isolates.</title>
        <authorList>
            <person name="Brunt J."/>
            <person name="Van Vliet A.H.M."/>
            <person name="Stringer S.C."/>
            <person name="Grant K.A."/>
            <person name="Carter A.C."/>
            <person name="Peck M.W."/>
        </authorList>
    </citation>
    <scope>NUCLEOTIDE SEQUENCE [LARGE SCALE GENOMIC DNA]</scope>
    <source>
        <strain evidence="2 3">H113700579</strain>
    </source>
</reference>
<evidence type="ECO:0000313" key="3">
    <source>
        <dbReference type="Proteomes" id="UP000472355"/>
    </source>
</evidence>
<dbReference type="EMBL" id="SGKU01000124">
    <property type="protein sequence ID" value="NFA44607.1"/>
    <property type="molecule type" value="Genomic_DNA"/>
</dbReference>